<dbReference type="PANTHER" id="PTHR42749:SF1">
    <property type="entry name" value="CELL SHAPE-DETERMINING PROTEIN MREB"/>
    <property type="match status" value="1"/>
</dbReference>
<keyword evidence="5" id="KW-1185">Reference proteome</keyword>
<proteinExistence type="predicted"/>
<comment type="caution">
    <text evidence="4">The sequence shown here is derived from an EMBL/GenBank/DDBJ whole genome shotgun (WGS) entry which is preliminary data.</text>
</comment>
<evidence type="ECO:0000259" key="3">
    <source>
        <dbReference type="Pfam" id="PF23717"/>
    </source>
</evidence>
<evidence type="ECO:0000256" key="2">
    <source>
        <dbReference type="SAM" id="Phobius"/>
    </source>
</evidence>
<dbReference type="Pfam" id="PF23717">
    <property type="entry name" value="DUF7159"/>
    <property type="match status" value="1"/>
</dbReference>
<evidence type="ECO:0000313" key="4">
    <source>
        <dbReference type="EMBL" id="MFB9782568.1"/>
    </source>
</evidence>
<reference evidence="4 5" key="1">
    <citation type="submission" date="2024-09" db="EMBL/GenBank/DDBJ databases">
        <authorList>
            <person name="Sun Q."/>
            <person name="Mori K."/>
        </authorList>
    </citation>
    <scope>NUCLEOTIDE SEQUENCE [LARGE SCALE GENOMIC DNA]</scope>
    <source>
        <strain evidence="4 5">JCM 11411</strain>
    </source>
</reference>
<dbReference type="InterPro" id="IPR055583">
    <property type="entry name" value="DUF7159"/>
</dbReference>
<dbReference type="Gene3D" id="3.90.640.10">
    <property type="entry name" value="Actin, Chain A, domain 4"/>
    <property type="match status" value="1"/>
</dbReference>
<keyword evidence="2" id="KW-0812">Transmembrane</keyword>
<sequence>MGVRTAMDPVFGASLGAASVRIVRADSQPETGSASSRFLTRTVDAHDASPVRTAAIHLVAAVRGDTSRMVIAVPDERQNVALESELRARGIEGVVTVSEAVAVVALVRTSGAAEGFRLLTVLDIGRTGVTVSMIEIGTAITIASTRSTALAGDRLDGVVAELLSATTDDAALDADAAFDAREVKEYLASGSRRAQVMPVPESMCIRFDSVVTREVEDTLMVIREVAARARCVPDALVLVGGGARISLVEKMLEREFSVPVIRPAEPELASAKGAALIAEVLHQEHLSSEVAVSEVSVSGVSDSEIATDAVERSSDQAVVRSVGETEEDTESDSLPSGGLGRMQILVGVGFSLVALTSFLAWAVLRPFSDPAQAEPPLTQTTAIVAPVPTSELLPPTTTKAIDPLTERNRAPVNLVRSWRY</sequence>
<gene>
    <name evidence="4" type="ORF">ACFFQ6_22955</name>
</gene>
<keyword evidence="2" id="KW-0472">Membrane</keyword>
<feature type="domain" description="DUF7159" evidence="3">
    <location>
        <begin position="214"/>
        <end position="278"/>
    </location>
</feature>
<protein>
    <recommendedName>
        <fullName evidence="3">DUF7159 domain-containing protein</fullName>
    </recommendedName>
</protein>
<name>A0ABV5XKA1_9NOCA</name>
<dbReference type="Proteomes" id="UP001589587">
    <property type="component" value="Unassembled WGS sequence"/>
</dbReference>
<dbReference type="Gene3D" id="3.30.420.40">
    <property type="match status" value="2"/>
</dbReference>
<dbReference type="EMBL" id="JBHMAS010000049">
    <property type="protein sequence ID" value="MFB9782568.1"/>
    <property type="molecule type" value="Genomic_DNA"/>
</dbReference>
<feature type="transmembrane region" description="Helical" evidence="2">
    <location>
        <begin position="344"/>
        <end position="364"/>
    </location>
</feature>
<keyword evidence="2" id="KW-1133">Transmembrane helix</keyword>
<organism evidence="4 5">
    <name type="scientific">Rhodococcus baikonurensis</name>
    <dbReference type="NCBI Taxonomy" id="172041"/>
    <lineage>
        <taxon>Bacteria</taxon>
        <taxon>Bacillati</taxon>
        <taxon>Actinomycetota</taxon>
        <taxon>Actinomycetes</taxon>
        <taxon>Mycobacteriales</taxon>
        <taxon>Nocardiaceae</taxon>
        <taxon>Rhodococcus</taxon>
        <taxon>Rhodococcus erythropolis group</taxon>
    </lineage>
</organism>
<dbReference type="PANTHER" id="PTHR42749">
    <property type="entry name" value="CELL SHAPE-DETERMINING PROTEIN MREB"/>
    <property type="match status" value="1"/>
</dbReference>
<evidence type="ECO:0000313" key="5">
    <source>
        <dbReference type="Proteomes" id="UP001589587"/>
    </source>
</evidence>
<accession>A0ABV5XKA1</accession>
<feature type="region of interest" description="Disordered" evidence="1">
    <location>
        <begin position="316"/>
        <end position="335"/>
    </location>
</feature>
<dbReference type="InterPro" id="IPR043129">
    <property type="entry name" value="ATPase_NBD"/>
</dbReference>
<dbReference type="SUPFAM" id="SSF53067">
    <property type="entry name" value="Actin-like ATPase domain"/>
    <property type="match status" value="1"/>
</dbReference>
<evidence type="ECO:0000256" key="1">
    <source>
        <dbReference type="SAM" id="MobiDB-lite"/>
    </source>
</evidence>
<dbReference type="RefSeq" id="WP_378375483.1">
    <property type="nucleotide sequence ID" value="NZ_JBHMAS010000049.1"/>
</dbReference>